<dbReference type="Gene3D" id="3.40.50.720">
    <property type="entry name" value="NAD(P)-binding Rossmann-like Domain"/>
    <property type="match status" value="1"/>
</dbReference>
<dbReference type="Gene3D" id="3.30.360.10">
    <property type="entry name" value="Dihydrodipicolinate Reductase, domain 2"/>
    <property type="match status" value="1"/>
</dbReference>
<dbReference type="SUPFAM" id="SSF51735">
    <property type="entry name" value="NAD(P)-binding Rossmann-fold domains"/>
    <property type="match status" value="1"/>
</dbReference>
<sequence length="334" mass="36779">MALKLAIYGYDSDIGKLVIETLEEQKIPLDDVFPLSPFSGEYDAVNICSQNYFVQPIEEFDFEKANVALFLSTQDESQRWISKAQNAGCIVVDNSHLFSGDEKTALVVPEINPFDIKKAIESRLVIPALAPSVQLCLALGALHDEFGVTRAVATAMESVSESGRLGTETLAHETTLLLNGMSGDHQGFSAQVAFNLHTISGSVEDNGYTDHEQTIKSEVSRILGKFERGFDVTTVQVPVFYGHTISVNADLEESVNVEDVIEAFKKSQFVTVKDNDENLTPVEDVINERTVLVSRIRQNIKGSKNVSFVCLMDNTRRGEAISCVEIVKLIAQNI</sequence>
<dbReference type="STRING" id="83771.SAMN02910357_00816"/>
<gene>
    <name evidence="3" type="ORF">SAMN02745213_01079</name>
</gene>
<dbReference type="SMART" id="SM00859">
    <property type="entry name" value="Semialdhyde_dh"/>
    <property type="match status" value="1"/>
</dbReference>
<dbReference type="PANTHER" id="PTHR46278">
    <property type="entry name" value="DEHYDROGENASE, PUTATIVE-RELATED"/>
    <property type="match status" value="1"/>
</dbReference>
<proteinExistence type="inferred from homology"/>
<dbReference type="Pfam" id="PF02774">
    <property type="entry name" value="Semialdhyde_dhC"/>
    <property type="match status" value="1"/>
</dbReference>
<evidence type="ECO:0000313" key="4">
    <source>
        <dbReference type="Proteomes" id="UP000242432"/>
    </source>
</evidence>
<dbReference type="GO" id="GO:0051287">
    <property type="term" value="F:NAD binding"/>
    <property type="evidence" value="ECO:0007669"/>
    <property type="project" value="InterPro"/>
</dbReference>
<dbReference type="Proteomes" id="UP000242432">
    <property type="component" value="Unassembled WGS sequence"/>
</dbReference>
<name>A0A1T4V8U9_9GAMM</name>
<dbReference type="RefSeq" id="WP_078928584.1">
    <property type="nucleotide sequence ID" value="NZ_FUXX01000014.1"/>
</dbReference>
<accession>A0A1T4V8U9</accession>
<dbReference type="InterPro" id="IPR036291">
    <property type="entry name" value="NAD(P)-bd_dom_sf"/>
</dbReference>
<keyword evidence="4" id="KW-1185">Reference proteome</keyword>
<dbReference type="PIRSF" id="PIRSF000148">
    <property type="entry name" value="ASA_dh"/>
    <property type="match status" value="1"/>
</dbReference>
<dbReference type="CDD" id="cd17894">
    <property type="entry name" value="ASADH_USG1_N"/>
    <property type="match status" value="1"/>
</dbReference>
<organism evidence="3 4">
    <name type="scientific">Succinivibrio dextrinosolvens DSM 3072</name>
    <dbReference type="NCBI Taxonomy" id="1123324"/>
    <lineage>
        <taxon>Bacteria</taxon>
        <taxon>Pseudomonadati</taxon>
        <taxon>Pseudomonadota</taxon>
        <taxon>Gammaproteobacteria</taxon>
        <taxon>Aeromonadales</taxon>
        <taxon>Succinivibrionaceae</taxon>
        <taxon>Succinivibrio</taxon>
    </lineage>
</organism>
<dbReference type="PANTHER" id="PTHR46278:SF2">
    <property type="entry name" value="ASPARTATE-SEMIALDEHYDE DEHYDROGENASE"/>
    <property type="match status" value="1"/>
</dbReference>
<reference evidence="4" key="1">
    <citation type="submission" date="2017-02" db="EMBL/GenBank/DDBJ databases">
        <authorList>
            <person name="Varghese N."/>
            <person name="Submissions S."/>
        </authorList>
    </citation>
    <scope>NUCLEOTIDE SEQUENCE [LARGE SCALE GENOMIC DNA]</scope>
    <source>
        <strain evidence="4">DSM 3072</strain>
    </source>
</reference>
<dbReference type="Pfam" id="PF01118">
    <property type="entry name" value="Semialdhyde_dh"/>
    <property type="match status" value="1"/>
</dbReference>
<dbReference type="GO" id="GO:0046983">
    <property type="term" value="F:protein dimerization activity"/>
    <property type="evidence" value="ECO:0007669"/>
    <property type="project" value="InterPro"/>
</dbReference>
<dbReference type="EMBL" id="FUXX01000014">
    <property type="protein sequence ID" value="SKA61385.1"/>
    <property type="molecule type" value="Genomic_DNA"/>
</dbReference>
<dbReference type="GO" id="GO:0008652">
    <property type="term" value="P:amino acid biosynthetic process"/>
    <property type="evidence" value="ECO:0007669"/>
    <property type="project" value="InterPro"/>
</dbReference>
<comment type="similarity">
    <text evidence="1">Belongs to the aspartate-semialdehyde dehydrogenase family.</text>
</comment>
<dbReference type="SUPFAM" id="SSF55347">
    <property type="entry name" value="Glyceraldehyde-3-phosphate dehydrogenase-like, C-terminal domain"/>
    <property type="match status" value="1"/>
</dbReference>
<dbReference type="InterPro" id="IPR012280">
    <property type="entry name" value="Semialdhyde_DH_dimer_dom"/>
</dbReference>
<evidence type="ECO:0000256" key="1">
    <source>
        <dbReference type="ARBA" id="ARBA00010584"/>
    </source>
</evidence>
<feature type="domain" description="Semialdehyde dehydrogenase NAD-binding" evidence="2">
    <location>
        <begin position="4"/>
        <end position="119"/>
    </location>
</feature>
<dbReference type="GO" id="GO:0016620">
    <property type="term" value="F:oxidoreductase activity, acting on the aldehyde or oxo group of donors, NAD or NADP as acceptor"/>
    <property type="evidence" value="ECO:0007669"/>
    <property type="project" value="InterPro"/>
</dbReference>
<dbReference type="CDD" id="cd18129">
    <property type="entry name" value="ASADH_C_USG1_like"/>
    <property type="match status" value="1"/>
</dbReference>
<evidence type="ECO:0000313" key="3">
    <source>
        <dbReference type="EMBL" id="SKA61385.1"/>
    </source>
</evidence>
<dbReference type="InterPro" id="IPR000534">
    <property type="entry name" value="Semialdehyde_DH_NAD-bd"/>
</dbReference>
<evidence type="ECO:0000259" key="2">
    <source>
        <dbReference type="SMART" id="SM00859"/>
    </source>
</evidence>
<protein>
    <submittedName>
        <fullName evidence="3">Aspartate-semialdehyde dehydrogenase</fullName>
    </submittedName>
</protein>
<dbReference type="AlphaFoldDB" id="A0A1T4V8U9"/>